<reference evidence="10" key="1">
    <citation type="submission" date="2020-05" db="EMBL/GenBank/DDBJ databases">
        <authorList>
            <person name="Chiriac C."/>
            <person name="Salcher M."/>
            <person name="Ghai R."/>
            <person name="Kavagutti S V."/>
        </authorList>
    </citation>
    <scope>NUCLEOTIDE SEQUENCE</scope>
</reference>
<dbReference type="InterPro" id="IPR000086">
    <property type="entry name" value="NUDIX_hydrolase_dom"/>
</dbReference>
<evidence type="ECO:0000256" key="5">
    <source>
        <dbReference type="ARBA" id="ARBA00022842"/>
    </source>
</evidence>
<organism evidence="10">
    <name type="scientific">freshwater metagenome</name>
    <dbReference type="NCBI Taxonomy" id="449393"/>
    <lineage>
        <taxon>unclassified sequences</taxon>
        <taxon>metagenomes</taxon>
        <taxon>ecological metagenomes</taxon>
    </lineage>
</organism>
<sequence>MARCEYFDVVDRANRAESSKDHRPGSASAPLWDPSAIPAATVIVLRDSPAGIKVLMLKRNRDLAFAGGMWVFPGGRIDADDFAEPHRASDPEPASGEATSRTPEDLEQAARVAAVREASEEADLALDQSSLRRWSHWTPPPETPKRFSTAFFIAPWSQESGEVTVDDGEIREHRWEQPAQVLELREAGEVGLTPPTFITLSQLLDFASVAEVFAAAETRPVEHFATRIAVDGSEIIAMYHGDSGYETAEPNLGGAKHRLRMASTWHYERDDEAHE</sequence>
<comment type="cofactor">
    <cofactor evidence="1">
        <name>Mn(2+)</name>
        <dbReference type="ChEBI" id="CHEBI:29035"/>
    </cofactor>
</comment>
<evidence type="ECO:0000313" key="10">
    <source>
        <dbReference type="EMBL" id="CAB4906523.1"/>
    </source>
</evidence>
<dbReference type="EMBL" id="CAEZYU010000092">
    <property type="protein sequence ID" value="CAB4752527.1"/>
    <property type="molecule type" value="Genomic_DNA"/>
</dbReference>
<dbReference type="PANTHER" id="PTHR12318:SF0">
    <property type="entry name" value="ACYL-COENZYME A DIPHOSPHATASE NUDT19"/>
    <property type="match status" value="1"/>
</dbReference>
<dbReference type="InterPro" id="IPR015797">
    <property type="entry name" value="NUDIX_hydrolase-like_dom_sf"/>
</dbReference>
<evidence type="ECO:0000256" key="2">
    <source>
        <dbReference type="ARBA" id="ARBA00001946"/>
    </source>
</evidence>
<dbReference type="GO" id="GO:0046872">
    <property type="term" value="F:metal ion binding"/>
    <property type="evidence" value="ECO:0007669"/>
    <property type="project" value="UniProtKB-KW"/>
</dbReference>
<dbReference type="GO" id="GO:0016818">
    <property type="term" value="F:hydrolase activity, acting on acid anhydrides, in phosphorus-containing anhydrides"/>
    <property type="evidence" value="ECO:0007669"/>
    <property type="project" value="InterPro"/>
</dbReference>
<dbReference type="Pfam" id="PF00293">
    <property type="entry name" value="NUDIX"/>
    <property type="match status" value="1"/>
</dbReference>
<name>A0A6J7GQG1_9ZZZZ</name>
<evidence type="ECO:0000313" key="9">
    <source>
        <dbReference type="EMBL" id="CAB4752527.1"/>
    </source>
</evidence>
<evidence type="ECO:0000256" key="1">
    <source>
        <dbReference type="ARBA" id="ARBA00001936"/>
    </source>
</evidence>
<dbReference type="SUPFAM" id="SSF55811">
    <property type="entry name" value="Nudix"/>
    <property type="match status" value="1"/>
</dbReference>
<dbReference type="CDD" id="cd18870">
    <property type="entry name" value="NUDIX_AcylCoAdiphos_Nudt19"/>
    <property type="match status" value="1"/>
</dbReference>
<evidence type="ECO:0000256" key="6">
    <source>
        <dbReference type="ARBA" id="ARBA00023211"/>
    </source>
</evidence>
<dbReference type="InterPro" id="IPR039121">
    <property type="entry name" value="NUDT19"/>
</dbReference>
<keyword evidence="6" id="KW-0464">Manganese</keyword>
<dbReference type="GO" id="GO:0005739">
    <property type="term" value="C:mitochondrion"/>
    <property type="evidence" value="ECO:0007669"/>
    <property type="project" value="TreeGrafter"/>
</dbReference>
<comment type="cofactor">
    <cofactor evidence="2">
        <name>Mg(2+)</name>
        <dbReference type="ChEBI" id="CHEBI:18420"/>
    </cofactor>
</comment>
<keyword evidence="5" id="KW-0460">Magnesium</keyword>
<evidence type="ECO:0000256" key="4">
    <source>
        <dbReference type="ARBA" id="ARBA00022801"/>
    </source>
</evidence>
<keyword evidence="4" id="KW-0378">Hydrolase</keyword>
<keyword evidence="3" id="KW-0479">Metal-binding</keyword>
<feature type="region of interest" description="Disordered" evidence="7">
    <location>
        <begin position="81"/>
        <end position="107"/>
    </location>
</feature>
<protein>
    <submittedName>
        <fullName evidence="10">Unannotated protein</fullName>
    </submittedName>
</protein>
<dbReference type="PANTHER" id="PTHR12318">
    <property type="entry name" value="TESTOSTERONE-REGULATED PROTEIN RP2"/>
    <property type="match status" value="1"/>
</dbReference>
<evidence type="ECO:0000256" key="3">
    <source>
        <dbReference type="ARBA" id="ARBA00022723"/>
    </source>
</evidence>
<gene>
    <name evidence="9" type="ORF">UFOPK2766_01740</name>
    <name evidence="10" type="ORF">UFOPK3519_01140</name>
</gene>
<dbReference type="Gene3D" id="3.90.79.10">
    <property type="entry name" value="Nucleoside Triphosphate Pyrophosphohydrolase"/>
    <property type="match status" value="2"/>
</dbReference>
<dbReference type="EMBL" id="CAFBMG010000089">
    <property type="protein sequence ID" value="CAB4906523.1"/>
    <property type="molecule type" value="Genomic_DNA"/>
</dbReference>
<dbReference type="AlphaFoldDB" id="A0A6J7GQG1"/>
<accession>A0A6J7GQG1</accession>
<feature type="domain" description="Nudix hydrolase" evidence="8">
    <location>
        <begin position="35"/>
        <end position="198"/>
    </location>
</feature>
<evidence type="ECO:0000259" key="8">
    <source>
        <dbReference type="PROSITE" id="PS51462"/>
    </source>
</evidence>
<feature type="compositionally biased region" description="Basic and acidic residues" evidence="7">
    <location>
        <begin position="81"/>
        <end position="90"/>
    </location>
</feature>
<evidence type="ECO:0000256" key="7">
    <source>
        <dbReference type="SAM" id="MobiDB-lite"/>
    </source>
</evidence>
<dbReference type="PROSITE" id="PS51462">
    <property type="entry name" value="NUDIX"/>
    <property type="match status" value="1"/>
</dbReference>
<proteinExistence type="predicted"/>